<dbReference type="AlphaFoldDB" id="A0A914M1M5"/>
<feature type="compositionally biased region" description="Basic and acidic residues" evidence="1">
    <location>
        <begin position="1"/>
        <end position="15"/>
    </location>
</feature>
<evidence type="ECO:0000256" key="1">
    <source>
        <dbReference type="SAM" id="MobiDB-lite"/>
    </source>
</evidence>
<feature type="compositionally biased region" description="Acidic residues" evidence="1">
    <location>
        <begin position="313"/>
        <end position="326"/>
    </location>
</feature>
<dbReference type="Proteomes" id="UP000887563">
    <property type="component" value="Unplaced"/>
</dbReference>
<reference evidence="3" key="1">
    <citation type="submission" date="2022-11" db="UniProtKB">
        <authorList>
            <consortium name="WormBaseParasite"/>
        </authorList>
    </citation>
    <scope>IDENTIFICATION</scope>
</reference>
<accession>A0A914M1M5</accession>
<proteinExistence type="predicted"/>
<keyword evidence="2" id="KW-1185">Reference proteome</keyword>
<organism evidence="2 3">
    <name type="scientific">Meloidogyne incognita</name>
    <name type="common">Southern root-knot nematode worm</name>
    <name type="synonym">Oxyuris incognita</name>
    <dbReference type="NCBI Taxonomy" id="6306"/>
    <lineage>
        <taxon>Eukaryota</taxon>
        <taxon>Metazoa</taxon>
        <taxon>Ecdysozoa</taxon>
        <taxon>Nematoda</taxon>
        <taxon>Chromadorea</taxon>
        <taxon>Rhabditida</taxon>
        <taxon>Tylenchina</taxon>
        <taxon>Tylenchomorpha</taxon>
        <taxon>Tylenchoidea</taxon>
        <taxon>Meloidogynidae</taxon>
        <taxon>Meloidogyninae</taxon>
        <taxon>Meloidogyne</taxon>
        <taxon>Meloidogyne incognita group</taxon>
    </lineage>
</organism>
<evidence type="ECO:0000313" key="2">
    <source>
        <dbReference type="Proteomes" id="UP000887563"/>
    </source>
</evidence>
<feature type="compositionally biased region" description="Acidic residues" evidence="1">
    <location>
        <begin position="240"/>
        <end position="258"/>
    </location>
</feature>
<feature type="compositionally biased region" description="Basic and acidic residues" evidence="1">
    <location>
        <begin position="259"/>
        <end position="295"/>
    </location>
</feature>
<protein>
    <submittedName>
        <fullName evidence="3">C2H2-type domain-containing protein</fullName>
    </submittedName>
</protein>
<name>A0A914M1M5_MELIC</name>
<sequence length="446" mass="52144">MENKSEELEEEKNIELETNCQNTNQKPEQKQMLKLFEWLRNLTPLQREKVLCFLAIGFKRYAAQFINGLEERKNYRNISTKNNNLSIYLALQLKKNAFLFSSQQKILPRSPPFNCPKCGFSSRRLRPVMRHLCTRRAHEYKNVVHTATLGFRSRCRDALAIMERIPYPQRIKYLENDEKEKELFLLVSKKLKQPKTLREIAGSFVHNLFGLDNTNCIFVKTNSFGCQKSASSLTASMSEEGVEEEGDEKEEERDEENEGEHIRVEGGKEMEEERREEDKDGINEAKEEERIKEGMEVVVNEEEDKNEERKEGEEGEEEAKLEDENNEKEKQQNSQTFTYSDGNAYFCRMCSHLFGQKSDWSSHLCDNKYLQNDKEKEPLEIQVDLEEQFPISGSFIPSYSKLDFLNKTNCESTTMFASVCTKCFETNFASRSEFHEHLFKCALSDK</sequence>
<feature type="region of interest" description="Disordered" evidence="1">
    <location>
        <begin position="1"/>
        <end position="20"/>
    </location>
</feature>
<evidence type="ECO:0000313" key="3">
    <source>
        <dbReference type="WBParaSite" id="Minc3s00896g18630"/>
    </source>
</evidence>
<dbReference type="WBParaSite" id="Minc3s00896g18630">
    <property type="protein sequence ID" value="Minc3s00896g18630"/>
    <property type="gene ID" value="Minc3s00896g18630"/>
</dbReference>
<feature type="region of interest" description="Disordered" evidence="1">
    <location>
        <begin position="231"/>
        <end position="334"/>
    </location>
</feature>